<organism evidence="1 2">
    <name type="scientific">Polytolypa hystricis (strain UAMH7299)</name>
    <dbReference type="NCBI Taxonomy" id="1447883"/>
    <lineage>
        <taxon>Eukaryota</taxon>
        <taxon>Fungi</taxon>
        <taxon>Dikarya</taxon>
        <taxon>Ascomycota</taxon>
        <taxon>Pezizomycotina</taxon>
        <taxon>Eurotiomycetes</taxon>
        <taxon>Eurotiomycetidae</taxon>
        <taxon>Onygenales</taxon>
        <taxon>Onygenales incertae sedis</taxon>
        <taxon>Polytolypa</taxon>
    </lineage>
</organism>
<comment type="caution">
    <text evidence="1">The sequence shown here is derived from an EMBL/GenBank/DDBJ whole genome shotgun (WGS) entry which is preliminary data.</text>
</comment>
<name>A0A2B7Z331_POLH7</name>
<evidence type="ECO:0000313" key="1">
    <source>
        <dbReference type="EMBL" id="PGH27462.1"/>
    </source>
</evidence>
<dbReference type="Proteomes" id="UP000224634">
    <property type="component" value="Unassembled WGS sequence"/>
</dbReference>
<keyword evidence="2" id="KW-1185">Reference proteome</keyword>
<proteinExistence type="predicted"/>
<sequence length="63" mass="6966">MDDEALYGGYLSAGGGLANRSAAIMMTTSRDLAQWELLVGCNVNSSLLTRMLRCLRWTITLQR</sequence>
<accession>A0A2B7Z331</accession>
<gene>
    <name evidence="1" type="ORF">AJ80_00941</name>
</gene>
<protein>
    <submittedName>
        <fullName evidence="1">Uncharacterized protein</fullName>
    </submittedName>
</protein>
<dbReference type="EMBL" id="PDNA01000007">
    <property type="protein sequence ID" value="PGH27462.1"/>
    <property type="molecule type" value="Genomic_DNA"/>
</dbReference>
<dbReference type="AlphaFoldDB" id="A0A2B7Z331"/>
<reference evidence="1 2" key="1">
    <citation type="submission" date="2017-10" db="EMBL/GenBank/DDBJ databases">
        <title>Comparative genomics in systemic dimorphic fungi from Ajellomycetaceae.</title>
        <authorList>
            <person name="Munoz J.F."/>
            <person name="Mcewen J.G."/>
            <person name="Clay O.K."/>
            <person name="Cuomo C.A."/>
        </authorList>
    </citation>
    <scope>NUCLEOTIDE SEQUENCE [LARGE SCALE GENOMIC DNA]</scope>
    <source>
        <strain evidence="1 2">UAMH7299</strain>
    </source>
</reference>
<evidence type="ECO:0000313" key="2">
    <source>
        <dbReference type="Proteomes" id="UP000224634"/>
    </source>
</evidence>